<dbReference type="GO" id="GO:0009423">
    <property type="term" value="P:chorismate biosynthetic process"/>
    <property type="evidence" value="ECO:0007669"/>
    <property type="project" value="UniProtKB-UniRule"/>
</dbReference>
<dbReference type="RefSeq" id="WP_080319760.1">
    <property type="nucleotide sequence ID" value="NZ_MTBC01000011.1"/>
</dbReference>
<name>A0A1V6LNM5_9FLAO</name>
<evidence type="ECO:0000313" key="8">
    <source>
        <dbReference type="EMBL" id="OQD41709.1"/>
    </source>
</evidence>
<keyword evidence="4 7" id="KW-0418">Kinase</keyword>
<dbReference type="InterPro" id="IPR027417">
    <property type="entry name" value="P-loop_NTPase"/>
</dbReference>
<comment type="catalytic activity">
    <reaction evidence="7">
        <text>shikimate + ATP = 3-phosphoshikimate + ADP + H(+)</text>
        <dbReference type="Rhea" id="RHEA:13121"/>
        <dbReference type="ChEBI" id="CHEBI:15378"/>
        <dbReference type="ChEBI" id="CHEBI:30616"/>
        <dbReference type="ChEBI" id="CHEBI:36208"/>
        <dbReference type="ChEBI" id="CHEBI:145989"/>
        <dbReference type="ChEBI" id="CHEBI:456216"/>
        <dbReference type="EC" id="2.7.1.71"/>
    </reaction>
</comment>
<keyword evidence="7" id="KW-0479">Metal-binding</keyword>
<dbReference type="Pfam" id="PF01202">
    <property type="entry name" value="SKI"/>
    <property type="match status" value="1"/>
</dbReference>
<organism evidence="8 9">
    <name type="scientific">Croceivirga radicis</name>
    <dbReference type="NCBI Taxonomy" id="1929488"/>
    <lineage>
        <taxon>Bacteria</taxon>
        <taxon>Pseudomonadati</taxon>
        <taxon>Bacteroidota</taxon>
        <taxon>Flavobacteriia</taxon>
        <taxon>Flavobacteriales</taxon>
        <taxon>Flavobacteriaceae</taxon>
        <taxon>Croceivirga</taxon>
    </lineage>
</organism>
<evidence type="ECO:0000256" key="4">
    <source>
        <dbReference type="ARBA" id="ARBA00022777"/>
    </source>
</evidence>
<dbReference type="GO" id="GO:0005829">
    <property type="term" value="C:cytosol"/>
    <property type="evidence" value="ECO:0007669"/>
    <property type="project" value="TreeGrafter"/>
</dbReference>
<feature type="binding site" evidence="7">
    <location>
        <position position="141"/>
    </location>
    <ligand>
        <name>substrate</name>
    </ligand>
</feature>
<evidence type="ECO:0000256" key="2">
    <source>
        <dbReference type="ARBA" id="ARBA00022679"/>
    </source>
</evidence>
<comment type="subunit">
    <text evidence="7">Monomer.</text>
</comment>
<evidence type="ECO:0000256" key="3">
    <source>
        <dbReference type="ARBA" id="ARBA00022741"/>
    </source>
</evidence>
<feature type="binding site" evidence="7">
    <location>
        <position position="79"/>
    </location>
    <ligand>
        <name>substrate</name>
    </ligand>
</feature>
<comment type="cofactor">
    <cofactor evidence="7">
        <name>Mg(2+)</name>
        <dbReference type="ChEBI" id="CHEBI:18420"/>
    </cofactor>
    <text evidence="7">Binds 1 Mg(2+) ion per subunit.</text>
</comment>
<keyword evidence="1 7" id="KW-0028">Amino-acid biosynthesis</keyword>
<comment type="pathway">
    <text evidence="7">Metabolic intermediate biosynthesis; chorismate biosynthesis; chorismate from D-erythrose 4-phosphate and phosphoenolpyruvate: step 5/7.</text>
</comment>
<dbReference type="HAMAP" id="MF_00109">
    <property type="entry name" value="Shikimate_kinase"/>
    <property type="match status" value="1"/>
</dbReference>
<dbReference type="PANTHER" id="PTHR21087:SF16">
    <property type="entry name" value="SHIKIMATE KINASE 1, CHLOROPLASTIC"/>
    <property type="match status" value="1"/>
</dbReference>
<dbReference type="EMBL" id="MTBC01000011">
    <property type="protein sequence ID" value="OQD41709.1"/>
    <property type="molecule type" value="Genomic_DNA"/>
</dbReference>
<dbReference type="UniPathway" id="UPA00053">
    <property type="reaction ID" value="UER00088"/>
</dbReference>
<protein>
    <recommendedName>
        <fullName evidence="7">Shikimate kinase</fullName>
        <shortName evidence="7">SK</shortName>
        <ecNumber evidence="7">2.7.1.71</ecNumber>
    </recommendedName>
</protein>
<dbReference type="AlphaFoldDB" id="A0A1V6LNM5"/>
<gene>
    <name evidence="7" type="primary">aroK</name>
    <name evidence="8" type="ORF">BUL40_13990</name>
</gene>
<feature type="binding site" evidence="7">
    <location>
        <begin position="10"/>
        <end position="15"/>
    </location>
    <ligand>
        <name>ATP</name>
        <dbReference type="ChEBI" id="CHEBI:30616"/>
    </ligand>
</feature>
<feature type="binding site" evidence="7">
    <location>
        <position position="32"/>
    </location>
    <ligand>
        <name>substrate</name>
    </ligand>
</feature>
<dbReference type="GO" id="GO:0004765">
    <property type="term" value="F:shikimate kinase activity"/>
    <property type="evidence" value="ECO:0007669"/>
    <property type="project" value="UniProtKB-UniRule"/>
</dbReference>
<keyword evidence="5 7" id="KW-0067">ATP-binding</keyword>
<dbReference type="InterPro" id="IPR000623">
    <property type="entry name" value="Shikimate_kinase/TSH1"/>
</dbReference>
<comment type="function">
    <text evidence="7">Catalyzes the specific phosphorylation of the 3-hydroxyl group of shikimic acid using ATP as a cosubstrate.</text>
</comment>
<keyword evidence="2 7" id="KW-0808">Transferase</keyword>
<keyword evidence="3 7" id="KW-0547">Nucleotide-binding</keyword>
<comment type="similarity">
    <text evidence="7">Belongs to the shikimate kinase family.</text>
</comment>
<comment type="subcellular location">
    <subcellularLocation>
        <location evidence="7">Cytoplasm</location>
    </subcellularLocation>
</comment>
<dbReference type="PRINTS" id="PR01100">
    <property type="entry name" value="SHIKIMTKNASE"/>
</dbReference>
<dbReference type="Gene3D" id="3.40.50.300">
    <property type="entry name" value="P-loop containing nucleotide triphosphate hydrolases"/>
    <property type="match status" value="1"/>
</dbReference>
<dbReference type="GO" id="GO:0008652">
    <property type="term" value="P:amino acid biosynthetic process"/>
    <property type="evidence" value="ECO:0007669"/>
    <property type="project" value="UniProtKB-KW"/>
</dbReference>
<proteinExistence type="inferred from homology"/>
<feature type="binding site" evidence="7">
    <location>
        <position position="119"/>
    </location>
    <ligand>
        <name>ATP</name>
        <dbReference type="ChEBI" id="CHEBI:30616"/>
    </ligand>
</feature>
<dbReference type="PANTHER" id="PTHR21087">
    <property type="entry name" value="SHIKIMATE KINASE"/>
    <property type="match status" value="1"/>
</dbReference>
<keyword evidence="9" id="KW-1185">Reference proteome</keyword>
<dbReference type="OrthoDB" id="9800332at2"/>
<keyword evidence="7" id="KW-0963">Cytoplasm</keyword>
<reference evidence="8 9" key="1">
    <citation type="submission" date="2016-12" db="EMBL/GenBank/DDBJ databases">
        <authorList>
            <person name="Song W.-J."/>
            <person name="Kurnit D.M."/>
        </authorList>
    </citation>
    <scope>NUCLEOTIDE SEQUENCE [LARGE SCALE GENOMIC DNA]</scope>
    <source>
        <strain evidence="8 9">HSG9</strain>
    </source>
</reference>
<comment type="caution">
    <text evidence="8">The sequence shown here is derived from an EMBL/GenBank/DDBJ whole genome shotgun (WGS) entry which is preliminary data.</text>
</comment>
<accession>A0A1V6LNM5</accession>
<keyword evidence="6 7" id="KW-0057">Aromatic amino acid biosynthesis</keyword>
<evidence type="ECO:0000256" key="7">
    <source>
        <dbReference type="HAMAP-Rule" id="MF_00109"/>
    </source>
</evidence>
<dbReference type="GO" id="GO:0000287">
    <property type="term" value="F:magnesium ion binding"/>
    <property type="evidence" value="ECO:0007669"/>
    <property type="project" value="UniProtKB-UniRule"/>
</dbReference>
<evidence type="ECO:0000256" key="5">
    <source>
        <dbReference type="ARBA" id="ARBA00022840"/>
    </source>
</evidence>
<dbReference type="Proteomes" id="UP000191680">
    <property type="component" value="Unassembled WGS sequence"/>
</dbReference>
<comment type="caution">
    <text evidence="7">Lacks conserved residue(s) required for the propagation of feature annotation.</text>
</comment>
<sequence length="170" mass="19060">MKVVLLGYMASGKSTVGKELASKNNVAFIDLDQEIEKQENLSIAEIFSEKGEIYFRKKETEVLKRLLQEDKNLVLSLGGGTPCYGNNMQLVNESNYNSFYIKLSIPVIVARLTNEKTTRPLVAQIGVADLPEFVGKHLFERNTFYQQAKHTITADSLTVAETVTQIEELV</sequence>
<dbReference type="SUPFAM" id="SSF52540">
    <property type="entry name" value="P-loop containing nucleoside triphosphate hydrolases"/>
    <property type="match status" value="1"/>
</dbReference>
<evidence type="ECO:0000256" key="6">
    <source>
        <dbReference type="ARBA" id="ARBA00023141"/>
    </source>
</evidence>
<evidence type="ECO:0000256" key="1">
    <source>
        <dbReference type="ARBA" id="ARBA00022605"/>
    </source>
</evidence>
<evidence type="ECO:0000313" key="9">
    <source>
        <dbReference type="Proteomes" id="UP000191680"/>
    </source>
</evidence>
<dbReference type="GO" id="GO:0005524">
    <property type="term" value="F:ATP binding"/>
    <property type="evidence" value="ECO:0007669"/>
    <property type="project" value="UniProtKB-UniRule"/>
</dbReference>
<dbReference type="GO" id="GO:0009073">
    <property type="term" value="P:aromatic amino acid family biosynthetic process"/>
    <property type="evidence" value="ECO:0007669"/>
    <property type="project" value="UniProtKB-KW"/>
</dbReference>
<dbReference type="EC" id="2.7.1.71" evidence="7"/>
<feature type="binding site" evidence="7">
    <location>
        <position position="56"/>
    </location>
    <ligand>
        <name>substrate</name>
    </ligand>
</feature>
<keyword evidence="7" id="KW-0460">Magnesium</keyword>
<feature type="binding site" evidence="7">
    <location>
        <position position="14"/>
    </location>
    <ligand>
        <name>Mg(2+)</name>
        <dbReference type="ChEBI" id="CHEBI:18420"/>
    </ligand>
</feature>
<dbReference type="CDD" id="cd00464">
    <property type="entry name" value="SK"/>
    <property type="match status" value="1"/>
</dbReference>
<dbReference type="InterPro" id="IPR031322">
    <property type="entry name" value="Shikimate/glucono_kinase"/>
</dbReference>